<evidence type="ECO:0000256" key="9">
    <source>
        <dbReference type="ARBA" id="ARBA00022842"/>
    </source>
</evidence>
<reference evidence="13 14" key="1">
    <citation type="submission" date="2017-06" db="EMBL/GenBank/DDBJ databases">
        <authorList>
            <consortium name="Pathogen Informatics"/>
        </authorList>
    </citation>
    <scope>NUCLEOTIDE SEQUENCE [LARGE SCALE GENOMIC DNA]</scope>
    <source>
        <strain evidence="13 14">NCTC13839</strain>
    </source>
</reference>
<dbReference type="SUPFAM" id="SSF81891">
    <property type="entry name" value="Poly A polymerase C-terminal region-like"/>
    <property type="match status" value="1"/>
</dbReference>
<dbReference type="Gene3D" id="3.30.460.10">
    <property type="entry name" value="Beta Polymerase, domain 2"/>
    <property type="match status" value="1"/>
</dbReference>
<protein>
    <recommendedName>
        <fullName evidence="11">CCA-adding enzyme</fullName>
        <ecNumber evidence="11">2.7.7.72</ecNumber>
    </recommendedName>
    <alternativeName>
        <fullName evidence="11">CCA tRNA nucleotidyltransferase</fullName>
    </alternativeName>
    <alternativeName>
        <fullName evidence="11">tRNA CCA-pyrophosphorylase</fullName>
    </alternativeName>
    <alternativeName>
        <fullName evidence="11">tRNA adenylyl-/cytidylyl- transferase</fullName>
    </alternativeName>
    <alternativeName>
        <fullName evidence="11">tRNA nucleotidyltransferase</fullName>
    </alternativeName>
    <alternativeName>
        <fullName evidence="11">tRNA-NT</fullName>
    </alternativeName>
</protein>
<feature type="binding site" evidence="11">
    <location>
        <position position="165"/>
    </location>
    <ligand>
        <name>ATP</name>
        <dbReference type="ChEBI" id="CHEBI:30616"/>
    </ligand>
</feature>
<dbReference type="Proteomes" id="UP000242084">
    <property type="component" value="Chromosome 1"/>
</dbReference>
<comment type="catalytic activity">
    <reaction evidence="11">
        <text>a tRNA precursor + 2 CTP + ATP = a tRNA with a 3' CCA end + 3 diphosphate</text>
        <dbReference type="Rhea" id="RHEA:14433"/>
        <dbReference type="Rhea" id="RHEA-COMP:10465"/>
        <dbReference type="Rhea" id="RHEA-COMP:10468"/>
        <dbReference type="ChEBI" id="CHEBI:30616"/>
        <dbReference type="ChEBI" id="CHEBI:33019"/>
        <dbReference type="ChEBI" id="CHEBI:37563"/>
        <dbReference type="ChEBI" id="CHEBI:74896"/>
        <dbReference type="ChEBI" id="CHEBI:83071"/>
        <dbReference type="EC" id="2.7.7.72"/>
    </reaction>
</comment>
<dbReference type="InterPro" id="IPR002646">
    <property type="entry name" value="PolA_pol_head_dom"/>
</dbReference>
<organism evidence="13 14">
    <name type="scientific">Mammaliicoccus stepanovicii</name>
    <dbReference type="NCBI Taxonomy" id="643214"/>
    <lineage>
        <taxon>Bacteria</taxon>
        <taxon>Bacillati</taxon>
        <taxon>Bacillota</taxon>
        <taxon>Bacilli</taxon>
        <taxon>Bacillales</taxon>
        <taxon>Staphylococcaceae</taxon>
        <taxon>Mammaliicoccus</taxon>
    </lineage>
</organism>
<dbReference type="KEGG" id="sste:SAMEA4384403_1322"/>
<dbReference type="RefSeq" id="WP_095087980.1">
    <property type="nucleotide sequence ID" value="NZ_BMDM01000002.1"/>
</dbReference>
<dbReference type="PANTHER" id="PTHR46173:SF1">
    <property type="entry name" value="CCA TRNA NUCLEOTIDYLTRANSFERASE 1, MITOCHONDRIAL"/>
    <property type="match status" value="1"/>
</dbReference>
<feature type="binding site" evidence="11">
    <location>
        <position position="32"/>
    </location>
    <ligand>
        <name>CTP</name>
        <dbReference type="ChEBI" id="CHEBI:37563"/>
    </ligand>
</feature>
<dbReference type="GO" id="GO:0004810">
    <property type="term" value="F:CCA tRNA nucleotidyltransferase activity"/>
    <property type="evidence" value="ECO:0007669"/>
    <property type="project" value="UniProtKB-UniRule"/>
</dbReference>
<feature type="binding site" evidence="11">
    <location>
        <position position="162"/>
    </location>
    <ligand>
        <name>ATP</name>
        <dbReference type="ChEBI" id="CHEBI:30616"/>
    </ligand>
</feature>
<evidence type="ECO:0000256" key="11">
    <source>
        <dbReference type="HAMAP-Rule" id="MF_01263"/>
    </source>
</evidence>
<feature type="binding site" evidence="11">
    <location>
        <position position="159"/>
    </location>
    <ligand>
        <name>ATP</name>
        <dbReference type="ChEBI" id="CHEBI:30616"/>
    </ligand>
</feature>
<feature type="binding site" evidence="11">
    <location>
        <position position="29"/>
    </location>
    <ligand>
        <name>ATP</name>
        <dbReference type="ChEBI" id="CHEBI:30616"/>
    </ligand>
</feature>
<dbReference type="InterPro" id="IPR023068">
    <property type="entry name" value="CCA-adding_enz_firmicutes"/>
</dbReference>
<comment type="miscellaneous">
    <text evidence="11">A single active site specifically recognizes both ATP and CTP and is responsible for their addition.</text>
</comment>
<dbReference type="InterPro" id="IPR032810">
    <property type="entry name" value="CCA-adding_enz_C"/>
</dbReference>
<keyword evidence="2 11" id="KW-0808">Transferase</keyword>
<dbReference type="NCBIfam" id="NF009814">
    <property type="entry name" value="PRK13299.1"/>
    <property type="match status" value="1"/>
</dbReference>
<dbReference type="Pfam" id="PF01743">
    <property type="entry name" value="PolyA_pol"/>
    <property type="match status" value="1"/>
</dbReference>
<keyword evidence="14" id="KW-1185">Reference proteome</keyword>
<comment type="catalytic activity">
    <reaction evidence="11">
        <text>a tRNA with a 3' CCA end + 2 CTP + ATP = a tRNA with a 3' CCACCA end + 3 diphosphate</text>
        <dbReference type="Rhea" id="RHEA:76235"/>
        <dbReference type="Rhea" id="RHEA-COMP:10468"/>
        <dbReference type="Rhea" id="RHEA-COMP:18655"/>
        <dbReference type="ChEBI" id="CHEBI:30616"/>
        <dbReference type="ChEBI" id="CHEBI:33019"/>
        <dbReference type="ChEBI" id="CHEBI:37563"/>
        <dbReference type="ChEBI" id="CHEBI:83071"/>
        <dbReference type="ChEBI" id="CHEBI:195187"/>
    </reaction>
</comment>
<sequence length="403" mass="47156">MKDFQLFEEAKWVIDTLENNNHKAYFVGGSVRDYLMGRALSDVDITTSALPDDVELLFGRTIPIGKEHGTIIVLGNNQQYEVTTFRKDGDYVDHRRPQSVQFVTDLYEDVARRDFTMNAIAMDTSYQLHDYFNGYQDIQSKIIRAVGTPLDRMEEDALRIMRGIRFQAQTNFDIDPETLSAMQQTAYGLSHIAIERVIVELKKFIQGRYVEKSIHTINRVSVFENLPFFNKINHRDMFVPLESNFEMWIASLCFIYQIDTTELQQLKISNEEKREIKAYIDIFNFFNQDTILKTELVQLIYKYGNIKVKNCISLIQQHERQISIQYDPFIMNLTIIDNIYDKLPIYNKSDLSVDGKILMQAFNRNGGPWLKVILNKVEHAVILNKVNNSKHEIIEWVREHVEI</sequence>
<dbReference type="InterPro" id="IPR050264">
    <property type="entry name" value="Bact_CCA-adding_enz_type3_sf"/>
</dbReference>
<dbReference type="GO" id="GO:0001680">
    <property type="term" value="P:tRNA 3'-terminal CCA addition"/>
    <property type="evidence" value="ECO:0007669"/>
    <property type="project" value="UniProtKB-UniRule"/>
</dbReference>
<evidence type="ECO:0000256" key="1">
    <source>
        <dbReference type="ARBA" id="ARBA00001946"/>
    </source>
</evidence>
<comment type="subunit">
    <text evidence="11">Homodimer.</text>
</comment>
<dbReference type="HAMAP" id="MF_01263">
    <property type="entry name" value="CCA_bact_type3"/>
    <property type="match status" value="1"/>
</dbReference>
<dbReference type="GO" id="GO:0042245">
    <property type="term" value="P:RNA repair"/>
    <property type="evidence" value="ECO:0007669"/>
    <property type="project" value="UniProtKB-KW"/>
</dbReference>
<evidence type="ECO:0000256" key="4">
    <source>
        <dbReference type="ARBA" id="ARBA00022695"/>
    </source>
</evidence>
<dbReference type="PANTHER" id="PTHR46173">
    <property type="entry name" value="CCA TRNA NUCLEOTIDYLTRANSFERASE 1, MITOCHONDRIAL"/>
    <property type="match status" value="1"/>
</dbReference>
<keyword evidence="5 11" id="KW-0479">Metal-binding</keyword>
<accession>A0A239Z9Q5</accession>
<name>A0A239Z9Q5_9STAP</name>
<evidence type="ECO:0000256" key="10">
    <source>
        <dbReference type="ARBA" id="ARBA00022884"/>
    </source>
</evidence>
<feature type="binding site" evidence="11">
    <location>
        <position position="156"/>
    </location>
    <ligand>
        <name>ATP</name>
        <dbReference type="ChEBI" id="CHEBI:30616"/>
    </ligand>
</feature>
<keyword evidence="3 11" id="KW-0819">tRNA processing</keyword>
<evidence type="ECO:0000256" key="2">
    <source>
        <dbReference type="ARBA" id="ARBA00022679"/>
    </source>
</evidence>
<comment type="similarity">
    <text evidence="11">Belongs to the tRNA nucleotidyltransferase/poly(A) polymerase family. Bacterial CCA-adding enzyme type 3 subfamily.</text>
</comment>
<feature type="binding site" evidence="11">
    <location>
        <position position="42"/>
    </location>
    <ligand>
        <name>Mg(2+)</name>
        <dbReference type="ChEBI" id="CHEBI:18420"/>
    </ligand>
</feature>
<keyword evidence="10 11" id="KW-0694">RNA-binding</keyword>
<dbReference type="OrthoDB" id="9805698at2"/>
<dbReference type="Gene3D" id="1.10.3090.10">
    <property type="entry name" value="cca-adding enzyme, domain 2"/>
    <property type="match status" value="1"/>
</dbReference>
<keyword evidence="8 11" id="KW-0067">ATP-binding</keyword>
<dbReference type="CDD" id="cd05398">
    <property type="entry name" value="NT_ClassII-CCAase"/>
    <property type="match status" value="1"/>
</dbReference>
<comment type="function">
    <text evidence="11">Catalyzes the addition and repair of the essential 3'-terminal CCA sequence in tRNAs without using a nucleic acid template. Adds these three nucleotides in the order of C, C, and A to the tRNA nucleotide-73, using CTP and ATP as substrates and producing inorganic pyrophosphate. tRNA 3'-terminal CCA addition is required both for tRNA processing and repair. Also involved in tRNA surveillance by mediating tandem CCA addition to generate a CCACCA at the 3' terminus of unstable tRNAs. While stable tRNAs receive only 3'-terminal CCA, unstable tRNAs are marked with CCACCA and rapidly degraded.</text>
</comment>
<dbReference type="GO" id="GO:0005524">
    <property type="term" value="F:ATP binding"/>
    <property type="evidence" value="ECO:0007669"/>
    <property type="project" value="UniProtKB-UniRule"/>
</dbReference>
<evidence type="ECO:0000256" key="6">
    <source>
        <dbReference type="ARBA" id="ARBA00022741"/>
    </source>
</evidence>
<keyword evidence="9 11" id="KW-0460">Magnesium</keyword>
<dbReference type="EMBL" id="LT906462">
    <property type="protein sequence ID" value="SNV67620.1"/>
    <property type="molecule type" value="Genomic_DNA"/>
</dbReference>
<dbReference type="Pfam" id="PF13735">
    <property type="entry name" value="tRNA_NucTran2_2"/>
    <property type="match status" value="1"/>
</dbReference>
<keyword evidence="4 11" id="KW-0548">Nucleotidyltransferase</keyword>
<dbReference type="Gene3D" id="1.10.246.80">
    <property type="match status" value="1"/>
</dbReference>
<feature type="binding site" evidence="11">
    <location>
        <position position="29"/>
    </location>
    <ligand>
        <name>CTP</name>
        <dbReference type="ChEBI" id="CHEBI:37563"/>
    </ligand>
</feature>
<feature type="domain" description="FHA" evidence="12">
    <location>
        <begin position="34"/>
        <end position="97"/>
    </location>
</feature>
<feature type="binding site" evidence="11">
    <location>
        <position position="113"/>
    </location>
    <ligand>
        <name>CTP</name>
        <dbReference type="ChEBI" id="CHEBI:37563"/>
    </ligand>
</feature>
<dbReference type="EC" id="2.7.7.72" evidence="11"/>
<evidence type="ECO:0000256" key="7">
    <source>
        <dbReference type="ARBA" id="ARBA00022800"/>
    </source>
</evidence>
<evidence type="ECO:0000313" key="13">
    <source>
        <dbReference type="EMBL" id="SNV67620.1"/>
    </source>
</evidence>
<evidence type="ECO:0000313" key="14">
    <source>
        <dbReference type="Proteomes" id="UP000242084"/>
    </source>
</evidence>
<feature type="binding site" evidence="11">
    <location>
        <position position="113"/>
    </location>
    <ligand>
        <name>ATP</name>
        <dbReference type="ChEBI" id="CHEBI:30616"/>
    </ligand>
</feature>
<dbReference type="GO" id="GO:0160016">
    <property type="term" value="F:CCACCA tRNA nucleotidyltransferase activity"/>
    <property type="evidence" value="ECO:0007669"/>
    <property type="project" value="RHEA"/>
</dbReference>
<feature type="binding site" evidence="11">
    <location>
        <position position="162"/>
    </location>
    <ligand>
        <name>CTP</name>
        <dbReference type="ChEBI" id="CHEBI:37563"/>
    </ligand>
</feature>
<keyword evidence="6 11" id="KW-0547">Nucleotide-binding</keyword>
<feature type="binding site" evidence="11">
    <location>
        <position position="44"/>
    </location>
    <ligand>
        <name>Mg(2+)</name>
        <dbReference type="ChEBI" id="CHEBI:18420"/>
    </ligand>
</feature>
<dbReference type="PROSITE" id="PS50006">
    <property type="entry name" value="FHA_DOMAIN"/>
    <property type="match status" value="1"/>
</dbReference>
<dbReference type="GO" id="GO:0000049">
    <property type="term" value="F:tRNA binding"/>
    <property type="evidence" value="ECO:0007669"/>
    <property type="project" value="UniProtKB-UniRule"/>
</dbReference>
<feature type="binding site" evidence="11">
    <location>
        <position position="159"/>
    </location>
    <ligand>
        <name>CTP</name>
        <dbReference type="ChEBI" id="CHEBI:37563"/>
    </ligand>
</feature>
<dbReference type="AlphaFoldDB" id="A0A239Z9Q5"/>
<proteinExistence type="inferred from homology"/>
<dbReference type="GO" id="GO:0000287">
    <property type="term" value="F:magnesium ion binding"/>
    <property type="evidence" value="ECO:0007669"/>
    <property type="project" value="UniProtKB-UniRule"/>
</dbReference>
<dbReference type="InterPro" id="IPR043519">
    <property type="entry name" value="NT_sf"/>
</dbReference>
<gene>
    <name evidence="11 13" type="primary">cca</name>
    <name evidence="13" type="ORF">SAMEA4384403_01322</name>
</gene>
<feature type="binding site" evidence="11">
    <location>
        <position position="32"/>
    </location>
    <ligand>
        <name>ATP</name>
        <dbReference type="ChEBI" id="CHEBI:30616"/>
    </ligand>
</feature>
<evidence type="ECO:0000259" key="12">
    <source>
        <dbReference type="PROSITE" id="PS50006"/>
    </source>
</evidence>
<dbReference type="InterPro" id="IPR032828">
    <property type="entry name" value="PolyA_RNA-bd"/>
</dbReference>
<evidence type="ECO:0000256" key="8">
    <source>
        <dbReference type="ARBA" id="ARBA00022840"/>
    </source>
</evidence>
<evidence type="ECO:0000256" key="5">
    <source>
        <dbReference type="ARBA" id="ARBA00022723"/>
    </source>
</evidence>
<feature type="binding site" evidence="11">
    <location>
        <position position="165"/>
    </location>
    <ligand>
        <name>CTP</name>
        <dbReference type="ChEBI" id="CHEBI:37563"/>
    </ligand>
</feature>
<comment type="cofactor">
    <cofactor evidence="1 11">
        <name>Mg(2+)</name>
        <dbReference type="ChEBI" id="CHEBI:18420"/>
    </cofactor>
</comment>
<dbReference type="InterPro" id="IPR000253">
    <property type="entry name" value="FHA_dom"/>
</dbReference>
<evidence type="ECO:0000256" key="3">
    <source>
        <dbReference type="ARBA" id="ARBA00022694"/>
    </source>
</evidence>
<dbReference type="SUPFAM" id="SSF81301">
    <property type="entry name" value="Nucleotidyltransferase"/>
    <property type="match status" value="1"/>
</dbReference>
<dbReference type="Pfam" id="PF12627">
    <property type="entry name" value="PolyA_pol_RNAbd"/>
    <property type="match status" value="1"/>
</dbReference>
<feature type="binding site" evidence="11">
    <location>
        <position position="156"/>
    </location>
    <ligand>
        <name>CTP</name>
        <dbReference type="ChEBI" id="CHEBI:37563"/>
    </ligand>
</feature>
<keyword evidence="7 11" id="KW-0692">RNA repair</keyword>